<name>A0A5J6TI70_9CAUD</name>
<proteinExistence type="predicted"/>
<dbReference type="GeneID" id="60325612"/>
<dbReference type="RefSeq" id="YP_009954125.1">
    <property type="nucleotide sequence ID" value="NC_051629.1"/>
</dbReference>
<dbReference type="KEGG" id="vg:60325612"/>
<gene>
    <name evidence="1" type="primary">47</name>
    <name evidence="1" type="ORF">PBI_YUNA_47</name>
</gene>
<organism evidence="1 2">
    <name type="scientific">Mycobacterium phage Yuna</name>
    <dbReference type="NCBI Taxonomy" id="2599885"/>
    <lineage>
        <taxon>Viruses</taxon>
        <taxon>Duplodnaviria</taxon>
        <taxon>Heunggongvirae</taxon>
        <taxon>Uroviricota</taxon>
        <taxon>Caudoviricetes</taxon>
        <taxon>Weiservirinae</taxon>
        <taxon>Anayavirus</taxon>
        <taxon>Anayavirus yuna</taxon>
    </lineage>
</organism>
<dbReference type="EMBL" id="MN234176">
    <property type="protein sequence ID" value="QFG09429.1"/>
    <property type="molecule type" value="Genomic_DNA"/>
</dbReference>
<dbReference type="Proteomes" id="UP000326803">
    <property type="component" value="Segment"/>
</dbReference>
<accession>A0A5J6TI70</accession>
<evidence type="ECO:0000313" key="1">
    <source>
        <dbReference type="EMBL" id="QFG09429.1"/>
    </source>
</evidence>
<sequence>MRRRLSPAQDMFTHVMAQVDREPVEVSIEKWRSAGRHYAKQAQEMLLDLDEAAPEGDERLKGMIEVTATASLAQMYFAMAHDVHCFGKLPPAQAPDE</sequence>
<evidence type="ECO:0000313" key="2">
    <source>
        <dbReference type="Proteomes" id="UP000326803"/>
    </source>
</evidence>
<keyword evidence="2" id="KW-1185">Reference proteome</keyword>
<reference evidence="1 2" key="1">
    <citation type="submission" date="2019-07" db="EMBL/GenBank/DDBJ databases">
        <authorList>
            <person name="Divens A.M."/>
            <person name="Garlena R.A."/>
            <person name="Russell D.A."/>
            <person name="Pope W.H."/>
            <person name="Jacobs-Sera D."/>
            <person name="Hatfull G.F."/>
        </authorList>
    </citation>
    <scope>NUCLEOTIDE SEQUENCE [LARGE SCALE GENOMIC DNA]</scope>
</reference>
<protein>
    <submittedName>
        <fullName evidence="1">Uncharacterized protein</fullName>
    </submittedName>
</protein>